<gene>
    <name evidence="1" type="primary">nagB_2</name>
    <name evidence="1" type="ORF">Mal4_33880</name>
</gene>
<keyword evidence="2" id="KW-1185">Reference proteome</keyword>
<protein>
    <submittedName>
        <fullName evidence="1">Glucosamine-6-phosphate deaminase</fullName>
        <ecNumber evidence="1">3.5.99.6</ecNumber>
    </submittedName>
</protein>
<keyword evidence="1" id="KW-0378">Hydrolase</keyword>
<dbReference type="KEGG" id="mri:Mal4_33880"/>
<dbReference type="GO" id="GO:0006046">
    <property type="term" value="P:N-acetylglucosamine catabolic process"/>
    <property type="evidence" value="ECO:0007669"/>
    <property type="project" value="TreeGrafter"/>
</dbReference>
<name>A0A517Z9B1_9PLAN</name>
<dbReference type="GO" id="GO:0005737">
    <property type="term" value="C:cytoplasm"/>
    <property type="evidence" value="ECO:0007669"/>
    <property type="project" value="TreeGrafter"/>
</dbReference>
<sequence length="297" mass="32645">MRHVAVRPGICDKVCMITNFPEFLNVGPDELPQGHSVKIRVLTDMASVAADMAATMLQAIESAAAEGHPATLIVPVGPVDQYPLLAAAVNDRQVSLRDVVLINMDEYLTDDDRWLPADHPLSFRGYMDRQFYDLLEPELAPLPENRVFPHPNDPDAIGRLIEQRGGVDVCFGGIGINGHMAFNEPPEPGEIVSDDDFAELPTRVLSLSRETRTINANTVGGSIDVVPRRCITVGMREILGSRAVRFYCNRPWQSAVVRRVLHGPLGAACPASFLRNHPDAVLTIADYVAARPDIRLR</sequence>
<evidence type="ECO:0000313" key="1">
    <source>
        <dbReference type="EMBL" id="QDU39053.1"/>
    </source>
</evidence>
<dbReference type="GO" id="GO:0019262">
    <property type="term" value="P:N-acetylneuraminate catabolic process"/>
    <property type="evidence" value="ECO:0007669"/>
    <property type="project" value="TreeGrafter"/>
</dbReference>
<dbReference type="PANTHER" id="PTHR11280:SF5">
    <property type="entry name" value="GLUCOSAMINE-6-PHOSPHATE ISOMERASE"/>
    <property type="match status" value="1"/>
</dbReference>
<dbReference type="Gene3D" id="3.40.50.1360">
    <property type="match status" value="1"/>
</dbReference>
<dbReference type="EC" id="3.5.99.6" evidence="1"/>
<evidence type="ECO:0000313" key="2">
    <source>
        <dbReference type="Proteomes" id="UP000320496"/>
    </source>
</evidence>
<dbReference type="PROSITE" id="PS01161">
    <property type="entry name" value="GLC_GALNAC_ISOMERASE"/>
    <property type="match status" value="1"/>
</dbReference>
<dbReference type="EMBL" id="CP036275">
    <property type="protein sequence ID" value="QDU39053.1"/>
    <property type="molecule type" value="Genomic_DNA"/>
</dbReference>
<dbReference type="Proteomes" id="UP000320496">
    <property type="component" value="Chromosome"/>
</dbReference>
<dbReference type="InterPro" id="IPR018321">
    <property type="entry name" value="Glucosamine6P_isomerase_CS"/>
</dbReference>
<dbReference type="OrthoDB" id="9791139at2"/>
<dbReference type="InterPro" id="IPR037171">
    <property type="entry name" value="NagB/RpiA_transferase-like"/>
</dbReference>
<dbReference type="InterPro" id="IPR004547">
    <property type="entry name" value="Glucosamine6P_isomerase"/>
</dbReference>
<accession>A0A517Z9B1</accession>
<reference evidence="1 2" key="1">
    <citation type="submission" date="2019-02" db="EMBL/GenBank/DDBJ databases">
        <title>Deep-cultivation of Planctomycetes and their phenomic and genomic characterization uncovers novel biology.</title>
        <authorList>
            <person name="Wiegand S."/>
            <person name="Jogler M."/>
            <person name="Boedeker C."/>
            <person name="Pinto D."/>
            <person name="Vollmers J."/>
            <person name="Rivas-Marin E."/>
            <person name="Kohn T."/>
            <person name="Peeters S.H."/>
            <person name="Heuer A."/>
            <person name="Rast P."/>
            <person name="Oberbeckmann S."/>
            <person name="Bunk B."/>
            <person name="Jeske O."/>
            <person name="Meyerdierks A."/>
            <person name="Storesund J.E."/>
            <person name="Kallscheuer N."/>
            <person name="Luecker S."/>
            <person name="Lage O.M."/>
            <person name="Pohl T."/>
            <person name="Merkel B.J."/>
            <person name="Hornburger P."/>
            <person name="Mueller R.-W."/>
            <person name="Bruemmer F."/>
            <person name="Labrenz M."/>
            <person name="Spormann A.M."/>
            <person name="Op den Camp H."/>
            <person name="Overmann J."/>
            <person name="Amann R."/>
            <person name="Jetten M.S.M."/>
            <person name="Mascher T."/>
            <person name="Medema M.H."/>
            <person name="Devos D.P."/>
            <person name="Kaster A.-K."/>
            <person name="Ovreas L."/>
            <person name="Rohde M."/>
            <person name="Galperin M.Y."/>
            <person name="Jogler C."/>
        </authorList>
    </citation>
    <scope>NUCLEOTIDE SEQUENCE [LARGE SCALE GENOMIC DNA]</scope>
    <source>
        <strain evidence="1 2">Mal4</strain>
    </source>
</reference>
<dbReference type="GO" id="GO:0004342">
    <property type="term" value="F:glucosamine-6-phosphate deaminase activity"/>
    <property type="evidence" value="ECO:0007669"/>
    <property type="project" value="UniProtKB-EC"/>
</dbReference>
<dbReference type="SUPFAM" id="SSF100950">
    <property type="entry name" value="NagB/RpiA/CoA transferase-like"/>
    <property type="match status" value="1"/>
</dbReference>
<dbReference type="GO" id="GO:0042802">
    <property type="term" value="F:identical protein binding"/>
    <property type="evidence" value="ECO:0007669"/>
    <property type="project" value="TreeGrafter"/>
</dbReference>
<dbReference type="PANTHER" id="PTHR11280">
    <property type="entry name" value="GLUCOSAMINE-6-PHOSPHATE ISOMERASE"/>
    <property type="match status" value="1"/>
</dbReference>
<organism evidence="1 2">
    <name type="scientific">Maioricimonas rarisocia</name>
    <dbReference type="NCBI Taxonomy" id="2528026"/>
    <lineage>
        <taxon>Bacteria</taxon>
        <taxon>Pseudomonadati</taxon>
        <taxon>Planctomycetota</taxon>
        <taxon>Planctomycetia</taxon>
        <taxon>Planctomycetales</taxon>
        <taxon>Planctomycetaceae</taxon>
        <taxon>Maioricimonas</taxon>
    </lineage>
</organism>
<dbReference type="AlphaFoldDB" id="A0A517Z9B1"/>
<proteinExistence type="predicted"/>
<dbReference type="GO" id="GO:0006043">
    <property type="term" value="P:glucosamine catabolic process"/>
    <property type="evidence" value="ECO:0007669"/>
    <property type="project" value="TreeGrafter"/>
</dbReference>